<comment type="function">
    <text evidence="7">Catalyzes the initial step of the lipid cycle reactions in the biosynthesis of the cell wall peptidoglycan: transfers peptidoglycan precursor phospho-MurNAc-pentapeptide from UDP-MurNAc-pentapeptide onto the lipid carrier undecaprenyl phosphate, yielding undecaprenyl-pyrophosphoryl-MurNAc-pentapeptide, known as lipid I.</text>
</comment>
<feature type="transmembrane region" description="Helical" evidence="7">
    <location>
        <begin position="198"/>
        <end position="217"/>
    </location>
</feature>
<dbReference type="OrthoDB" id="9805475at2"/>
<keyword evidence="5 7" id="KW-1133">Transmembrane helix</keyword>
<dbReference type="AlphaFoldDB" id="A0A1T4NZU4"/>
<protein>
    <recommendedName>
        <fullName evidence="7 8">Phospho-N-acetylmuramoyl-pentapeptide-transferase</fullName>
        <ecNumber evidence="7 8">2.7.8.13</ecNumber>
    </recommendedName>
    <alternativeName>
        <fullName evidence="7">UDP-MurNAc-pentapeptide phosphotransferase</fullName>
    </alternativeName>
</protein>
<feature type="transmembrane region" description="Helical" evidence="7">
    <location>
        <begin position="6"/>
        <end position="24"/>
    </location>
</feature>
<keyword evidence="7 9" id="KW-0460">Magnesium</keyword>
<dbReference type="GO" id="GO:0008360">
    <property type="term" value="P:regulation of cell shape"/>
    <property type="evidence" value="ECO:0007669"/>
    <property type="project" value="UniProtKB-KW"/>
</dbReference>
<keyword evidence="7" id="KW-0133">Cell shape</keyword>
<dbReference type="InterPro" id="IPR000715">
    <property type="entry name" value="Glycosyl_transferase_4"/>
</dbReference>
<feature type="transmembrane region" description="Helical" evidence="7">
    <location>
        <begin position="299"/>
        <end position="319"/>
    </location>
</feature>
<dbReference type="EMBL" id="FUWY01000005">
    <property type="protein sequence ID" value="SJZ84794.1"/>
    <property type="molecule type" value="Genomic_DNA"/>
</dbReference>
<dbReference type="Proteomes" id="UP000243297">
    <property type="component" value="Unassembled WGS sequence"/>
</dbReference>
<evidence type="ECO:0000256" key="8">
    <source>
        <dbReference type="NCBIfam" id="TIGR00445"/>
    </source>
</evidence>
<keyword evidence="7" id="KW-0131">Cell cycle</keyword>
<keyword evidence="4 7" id="KW-0812">Transmembrane</keyword>
<evidence type="ECO:0000256" key="9">
    <source>
        <dbReference type="PIRSR" id="PIRSR600715-1"/>
    </source>
</evidence>
<keyword evidence="3 7" id="KW-0808">Transferase</keyword>
<keyword evidence="7 9" id="KW-0479">Metal-binding</keyword>
<reference evidence="11" key="1">
    <citation type="submission" date="2017-02" db="EMBL/GenBank/DDBJ databases">
        <authorList>
            <person name="Varghese N."/>
            <person name="Submissions S."/>
        </authorList>
    </citation>
    <scope>NUCLEOTIDE SEQUENCE [LARGE SCALE GENOMIC DNA]</scope>
    <source>
        <strain evidence="11">ATCC 25662</strain>
    </source>
</reference>
<keyword evidence="7" id="KW-0573">Peptidoglycan synthesis</keyword>
<evidence type="ECO:0000256" key="6">
    <source>
        <dbReference type="ARBA" id="ARBA00023136"/>
    </source>
</evidence>
<dbReference type="GO" id="GO:0046872">
    <property type="term" value="F:metal ion binding"/>
    <property type="evidence" value="ECO:0007669"/>
    <property type="project" value="UniProtKB-KW"/>
</dbReference>
<comment type="catalytic activity">
    <reaction evidence="7">
        <text>UDP-N-acetyl-alpha-D-muramoyl-L-alanyl-gamma-D-glutamyl-meso-2,6-diaminopimeloyl-D-alanyl-D-alanine + di-trans,octa-cis-undecaprenyl phosphate = di-trans,octa-cis-undecaprenyl diphospho-N-acetyl-alpha-D-muramoyl-L-alanyl-D-glutamyl-meso-2,6-diaminopimeloyl-D-alanyl-D-alanine + UMP</text>
        <dbReference type="Rhea" id="RHEA:28386"/>
        <dbReference type="ChEBI" id="CHEBI:57865"/>
        <dbReference type="ChEBI" id="CHEBI:60392"/>
        <dbReference type="ChEBI" id="CHEBI:61386"/>
        <dbReference type="ChEBI" id="CHEBI:61387"/>
        <dbReference type="EC" id="2.7.8.13"/>
    </reaction>
</comment>
<feature type="binding site" evidence="9">
    <location>
        <position position="168"/>
    </location>
    <ligand>
        <name>Mg(2+)</name>
        <dbReference type="ChEBI" id="CHEBI:18420"/>
    </ligand>
</feature>
<evidence type="ECO:0000313" key="10">
    <source>
        <dbReference type="EMBL" id="SJZ84794.1"/>
    </source>
</evidence>
<evidence type="ECO:0000256" key="4">
    <source>
        <dbReference type="ARBA" id="ARBA00022692"/>
    </source>
</evidence>
<comment type="cofactor">
    <cofactor evidence="7 9">
        <name>Mg(2+)</name>
        <dbReference type="ChEBI" id="CHEBI:18420"/>
    </cofactor>
</comment>
<organism evidence="10 11">
    <name type="scientific">Anaerorhabdus furcosa</name>
    <dbReference type="NCBI Taxonomy" id="118967"/>
    <lineage>
        <taxon>Bacteria</taxon>
        <taxon>Bacillati</taxon>
        <taxon>Bacillota</taxon>
        <taxon>Erysipelotrichia</taxon>
        <taxon>Erysipelotrichales</taxon>
        <taxon>Erysipelotrichaceae</taxon>
        <taxon>Anaerorhabdus</taxon>
    </lineage>
</organism>
<dbReference type="CDD" id="cd06852">
    <property type="entry name" value="GT_MraY"/>
    <property type="match status" value="1"/>
</dbReference>
<dbReference type="GO" id="GO:0051301">
    <property type="term" value="P:cell division"/>
    <property type="evidence" value="ECO:0007669"/>
    <property type="project" value="UniProtKB-KW"/>
</dbReference>
<dbReference type="Pfam" id="PF10555">
    <property type="entry name" value="MraY_sig1"/>
    <property type="match status" value="1"/>
</dbReference>
<evidence type="ECO:0000256" key="2">
    <source>
        <dbReference type="ARBA" id="ARBA00005583"/>
    </source>
</evidence>
<dbReference type="NCBIfam" id="TIGR00445">
    <property type="entry name" value="mraY"/>
    <property type="match status" value="1"/>
</dbReference>
<evidence type="ECO:0000313" key="11">
    <source>
        <dbReference type="Proteomes" id="UP000243297"/>
    </source>
</evidence>
<accession>A0A1T4NZU4</accession>
<feature type="transmembrane region" description="Helical" evidence="7">
    <location>
        <begin position="55"/>
        <end position="74"/>
    </location>
</feature>
<proteinExistence type="inferred from homology"/>
<dbReference type="PROSITE" id="PS01348">
    <property type="entry name" value="MRAY_2"/>
    <property type="match status" value="1"/>
</dbReference>
<feature type="transmembrane region" description="Helical" evidence="7">
    <location>
        <begin position="251"/>
        <end position="272"/>
    </location>
</feature>
<comment type="similarity">
    <text evidence="2 7">Belongs to the glycosyltransferase 4 family. MraY subfamily.</text>
</comment>
<comment type="pathway">
    <text evidence="7">Cell wall biogenesis; peptidoglycan biosynthesis.</text>
</comment>
<dbReference type="EC" id="2.7.8.13" evidence="7 8"/>
<evidence type="ECO:0000256" key="5">
    <source>
        <dbReference type="ARBA" id="ARBA00022989"/>
    </source>
</evidence>
<keyword evidence="7" id="KW-0132">Cell division</keyword>
<feature type="transmembrane region" description="Helical" evidence="7">
    <location>
        <begin position="80"/>
        <end position="102"/>
    </location>
</feature>
<keyword evidence="11" id="KW-1185">Reference proteome</keyword>
<keyword evidence="7" id="KW-1003">Cell membrane</keyword>
<dbReference type="UniPathway" id="UPA00219"/>
<feature type="transmembrane region" description="Helical" evidence="7">
    <location>
        <begin position="173"/>
        <end position="192"/>
    </location>
</feature>
<dbReference type="GO" id="GO:0008963">
    <property type="term" value="F:phospho-N-acetylmuramoyl-pentapeptide-transferase activity"/>
    <property type="evidence" value="ECO:0007669"/>
    <property type="project" value="UniProtKB-UniRule"/>
</dbReference>
<dbReference type="InterPro" id="IPR018480">
    <property type="entry name" value="PNAcMuramoyl-5peptid_Trfase_CS"/>
</dbReference>
<evidence type="ECO:0000256" key="3">
    <source>
        <dbReference type="ARBA" id="ARBA00022679"/>
    </source>
</evidence>
<dbReference type="PANTHER" id="PTHR22926:SF5">
    <property type="entry name" value="PHOSPHO-N-ACETYLMURAMOYL-PENTAPEPTIDE-TRANSFERASE HOMOLOG"/>
    <property type="match status" value="1"/>
</dbReference>
<comment type="subcellular location">
    <subcellularLocation>
        <location evidence="7">Cell membrane</location>
        <topology evidence="7">Multi-pass membrane protein</topology>
    </subcellularLocation>
    <subcellularLocation>
        <location evidence="1">Membrane</location>
        <topology evidence="1">Multi-pass membrane protein</topology>
    </subcellularLocation>
</comment>
<name>A0A1T4NZU4_9FIRM</name>
<feature type="transmembrane region" description="Helical" evidence="7">
    <location>
        <begin position="114"/>
        <end position="131"/>
    </location>
</feature>
<dbReference type="PANTHER" id="PTHR22926">
    <property type="entry name" value="PHOSPHO-N-ACETYLMURAMOYL-PENTAPEPTIDE-TRANSFERASE"/>
    <property type="match status" value="1"/>
</dbReference>
<dbReference type="GO" id="GO:0009252">
    <property type="term" value="P:peptidoglycan biosynthetic process"/>
    <property type="evidence" value="ECO:0007669"/>
    <property type="project" value="UniProtKB-UniRule"/>
</dbReference>
<dbReference type="STRING" id="118967.SAMN02745191_1815"/>
<dbReference type="InterPro" id="IPR003524">
    <property type="entry name" value="PNAcMuramoyl-5peptid_Trfase"/>
</dbReference>
<dbReference type="Pfam" id="PF00953">
    <property type="entry name" value="Glycos_transf_4"/>
    <property type="match status" value="1"/>
</dbReference>
<feature type="transmembrane region" description="Helical" evidence="7">
    <location>
        <begin position="224"/>
        <end position="245"/>
    </location>
</feature>
<dbReference type="GO" id="GO:0051992">
    <property type="term" value="F:UDP-N-acetylmuramoyl-L-alanyl-D-glutamyl-meso-2,6-diaminopimelyl-D-alanyl-D-alanine:undecaprenyl-phosphate transferase activity"/>
    <property type="evidence" value="ECO:0007669"/>
    <property type="project" value="RHEA"/>
</dbReference>
<feature type="transmembrane region" description="Helical" evidence="7">
    <location>
        <begin position="137"/>
        <end position="161"/>
    </location>
</feature>
<keyword evidence="7" id="KW-0961">Cell wall biogenesis/degradation</keyword>
<dbReference type="RefSeq" id="WP_078712221.1">
    <property type="nucleotide sequence ID" value="NZ_FUWY01000005.1"/>
</dbReference>
<evidence type="ECO:0000256" key="7">
    <source>
        <dbReference type="HAMAP-Rule" id="MF_00038"/>
    </source>
</evidence>
<dbReference type="PROSITE" id="PS01347">
    <property type="entry name" value="MRAY_1"/>
    <property type="match status" value="1"/>
</dbReference>
<feature type="binding site" evidence="9">
    <location>
        <position position="228"/>
    </location>
    <ligand>
        <name>Mg(2+)</name>
        <dbReference type="ChEBI" id="CHEBI:18420"/>
    </ligand>
</feature>
<dbReference type="GO" id="GO:0071555">
    <property type="term" value="P:cell wall organization"/>
    <property type="evidence" value="ECO:0007669"/>
    <property type="project" value="UniProtKB-KW"/>
</dbReference>
<dbReference type="HAMAP" id="MF_00038">
    <property type="entry name" value="MraY"/>
    <property type="match status" value="1"/>
</dbReference>
<evidence type="ECO:0000256" key="1">
    <source>
        <dbReference type="ARBA" id="ARBA00004141"/>
    </source>
</evidence>
<gene>
    <name evidence="7" type="primary">mraY</name>
    <name evidence="10" type="ORF">SAMN02745191_1815</name>
</gene>
<sequence>MIISMLGAFLVSTGIVLILMPYYINFLKKISFNQAVSEYSLEEYQQKAKTPTMGGVLFVIVPVVVTFLFMPSAIFDLDVAIILLAFVGYGAIGFIDDYIIVIKQDNQGLLARHKFLLQVILAVIFFIVYQSHTSLDIMIPIIHTVVPLGGLYGVLIFFMFVGGSNAVNLTDGMDGLAAGCSVIAFIPFLIFALQTRNIGIVVFVASLLGALVGYLRYNMHPARIFMGDTGSLALGGALAAVAMVLKQEVALLFIGGVFVWETLCVIIQIGSVKLRGKRVFRYTPIHYSFVLQGMKEVKVVRSFWILSLICATLGFIIAVI</sequence>
<dbReference type="GO" id="GO:0005886">
    <property type="term" value="C:plasma membrane"/>
    <property type="evidence" value="ECO:0007669"/>
    <property type="project" value="UniProtKB-SubCell"/>
</dbReference>
<keyword evidence="6 7" id="KW-0472">Membrane</keyword>